<dbReference type="InterPro" id="IPR031167">
    <property type="entry name" value="G_OBG"/>
</dbReference>
<comment type="similarity">
    <text evidence="6">Belongs to the TRAFAC class OBG-HflX-like GTPase superfamily. OBG GTPase family. NOG subfamily.</text>
</comment>
<evidence type="ECO:0000259" key="8">
    <source>
        <dbReference type="PROSITE" id="PS51710"/>
    </source>
</evidence>
<evidence type="ECO:0000256" key="4">
    <source>
        <dbReference type="ARBA" id="ARBA00023134"/>
    </source>
</evidence>
<dbReference type="OrthoDB" id="415015at2759"/>
<evidence type="ECO:0000313" key="10">
    <source>
        <dbReference type="Proteomes" id="UP000007264"/>
    </source>
</evidence>
<dbReference type="GO" id="GO:0005730">
    <property type="term" value="C:nucleolus"/>
    <property type="evidence" value="ECO:0007669"/>
    <property type="project" value="UniProtKB-SubCell"/>
</dbReference>
<dbReference type="PIRSF" id="PIRSF038919">
    <property type="entry name" value="NOG1"/>
    <property type="match status" value="1"/>
</dbReference>
<dbReference type="Gene3D" id="3.40.50.300">
    <property type="entry name" value="P-loop containing nucleotide triphosphate hydrolases"/>
    <property type="match status" value="1"/>
</dbReference>
<dbReference type="Pfam" id="PF08155">
    <property type="entry name" value="NOGCT"/>
    <property type="match status" value="1"/>
</dbReference>
<comment type="caution">
    <text evidence="9">The sequence shown here is derived from an EMBL/GenBank/DDBJ whole genome shotgun (WGS) entry which is preliminary data.</text>
</comment>
<dbReference type="GO" id="GO:0042254">
    <property type="term" value="P:ribosome biogenesis"/>
    <property type="evidence" value="ECO:0007669"/>
    <property type="project" value="UniProtKB-KW"/>
</dbReference>
<organism evidence="9 10">
    <name type="scientific">Coccomyxa subellipsoidea (strain C-169)</name>
    <name type="common">Green microalga</name>
    <dbReference type="NCBI Taxonomy" id="574566"/>
    <lineage>
        <taxon>Eukaryota</taxon>
        <taxon>Viridiplantae</taxon>
        <taxon>Chlorophyta</taxon>
        <taxon>core chlorophytes</taxon>
        <taxon>Trebouxiophyceae</taxon>
        <taxon>Trebouxiophyceae incertae sedis</taxon>
        <taxon>Coccomyxaceae</taxon>
        <taxon>Coccomyxa</taxon>
        <taxon>Coccomyxa subellipsoidea</taxon>
    </lineage>
</organism>
<feature type="compositionally biased region" description="Basic and acidic residues" evidence="7">
    <location>
        <begin position="623"/>
        <end position="645"/>
    </location>
</feature>
<dbReference type="InterPro" id="IPR012973">
    <property type="entry name" value="NOG_C"/>
</dbReference>
<dbReference type="Gene3D" id="1.20.120.1190">
    <property type="match status" value="1"/>
</dbReference>
<dbReference type="PROSITE" id="PS51710">
    <property type="entry name" value="G_OBG"/>
    <property type="match status" value="1"/>
</dbReference>
<dbReference type="CDD" id="cd01897">
    <property type="entry name" value="NOG"/>
    <property type="match status" value="1"/>
</dbReference>
<evidence type="ECO:0000256" key="5">
    <source>
        <dbReference type="ARBA" id="ARBA00023242"/>
    </source>
</evidence>
<dbReference type="InterPro" id="IPR041623">
    <property type="entry name" value="NOG1_N"/>
</dbReference>
<dbReference type="RefSeq" id="XP_005646519.1">
    <property type="nucleotide sequence ID" value="XM_005646462.1"/>
</dbReference>
<keyword evidence="2 6" id="KW-0690">Ribosome biogenesis</keyword>
<feature type="compositionally biased region" description="Basic and acidic residues" evidence="7">
    <location>
        <begin position="653"/>
        <end position="666"/>
    </location>
</feature>
<evidence type="ECO:0000256" key="1">
    <source>
        <dbReference type="ARBA" id="ARBA00004604"/>
    </source>
</evidence>
<dbReference type="GeneID" id="17040082"/>
<dbReference type="FunFam" id="1.20.120.1190:FF:000001">
    <property type="entry name" value="Nucleolar GTP-binding protein 1"/>
    <property type="match status" value="1"/>
</dbReference>
<comment type="subcellular location">
    <subcellularLocation>
        <location evidence="1 6">Nucleus</location>
        <location evidence="1 6">Nucleolus</location>
    </subcellularLocation>
</comment>
<evidence type="ECO:0000313" key="9">
    <source>
        <dbReference type="EMBL" id="EIE21975.1"/>
    </source>
</evidence>
<evidence type="ECO:0000256" key="6">
    <source>
        <dbReference type="PIRNR" id="PIRNR038919"/>
    </source>
</evidence>
<dbReference type="InterPro" id="IPR024926">
    <property type="entry name" value="NOG1"/>
</dbReference>
<dbReference type="FunFam" id="3.40.50.300:FF:000496">
    <property type="entry name" value="Nucleolar GTP-binding protein 1"/>
    <property type="match status" value="1"/>
</dbReference>
<dbReference type="PANTHER" id="PTHR45759">
    <property type="entry name" value="NUCLEOLAR GTP-BINDING PROTEIN 1"/>
    <property type="match status" value="1"/>
</dbReference>
<feature type="compositionally biased region" description="Basic residues" evidence="7">
    <location>
        <begin position="572"/>
        <end position="582"/>
    </location>
</feature>
<dbReference type="InterPro" id="IPR006073">
    <property type="entry name" value="GTP-bd"/>
</dbReference>
<dbReference type="Pfam" id="PF17835">
    <property type="entry name" value="NOG1_N"/>
    <property type="match status" value="1"/>
</dbReference>
<dbReference type="EMBL" id="AGSI01000011">
    <property type="protein sequence ID" value="EIE21975.1"/>
    <property type="molecule type" value="Genomic_DNA"/>
</dbReference>
<accession>I0YUA6</accession>
<dbReference type="GO" id="GO:0005525">
    <property type="term" value="F:GTP binding"/>
    <property type="evidence" value="ECO:0007669"/>
    <property type="project" value="UniProtKB-KW"/>
</dbReference>
<feature type="domain" description="OBG-type G" evidence="8">
    <location>
        <begin position="169"/>
        <end position="355"/>
    </location>
</feature>
<keyword evidence="3" id="KW-0547">Nucleotide-binding</keyword>
<evidence type="ECO:0000256" key="3">
    <source>
        <dbReference type="ARBA" id="ARBA00022741"/>
    </source>
</evidence>
<gene>
    <name evidence="9" type="ORF">COCSUDRAFT_16994</name>
</gene>
<dbReference type="eggNOG" id="KOG1490">
    <property type="taxonomic scope" value="Eukaryota"/>
</dbReference>
<feature type="region of interest" description="Disordered" evidence="7">
    <location>
        <begin position="572"/>
        <end position="682"/>
    </location>
</feature>
<dbReference type="STRING" id="574566.I0YUA6"/>
<comment type="function">
    <text evidence="6">Involved in the biogenesis of the 60S ribosomal subunit.</text>
</comment>
<dbReference type="InterPro" id="IPR010674">
    <property type="entry name" value="NOG1_Rossman_fold_dom"/>
</dbReference>
<dbReference type="AlphaFoldDB" id="I0YUA6"/>
<evidence type="ECO:0000256" key="2">
    <source>
        <dbReference type="ARBA" id="ARBA00022517"/>
    </source>
</evidence>
<keyword evidence="10" id="KW-1185">Reference proteome</keyword>
<dbReference type="Proteomes" id="UP000007264">
    <property type="component" value="Unassembled WGS sequence"/>
</dbReference>
<sequence length="682" mass="76551">MVLYNFKTIQVVPTAKDFIDIVLSKTQRQTPTVVHNGWAINRIRQFYMRKVKFTQSNWHEKLSKILDDFPKVDDMHPFFGDLLNVLYDRDHYKLALGQLHTARNLIDKVSQDYVRLMKYGDSLYRCKELKRAALGRMCTIMKKQGPSLAYLEQVRQHMSRLPAIEPNTRTLLVCGYPNVGKSSFMNKVTRADVDVQPYAFTTKSLFVGHMDYRYLRWQVIDTPGILDRPLEERNTIEMQSITALAHLRAAVLYVMDVSEQCGHTLAEQAALFHSIKPLFANKPLLIVANKTDVTSIDSLSAEDRAILDEMVSEAAKMSVVGGAGVAPGDAKLLTMSTLTEDGVMAVKQMACDRLLASRVEAKLQGKRIQDVAYRMHVATPAPRDRQARPPMIPPTVAAARARAAAAAEPAKKKTEKDLQEENGGAGVYSADMRKRYALEDPSWRYDIMPEIIEGHNVLDFVDPDIEARLEALDREEEAMAAAAELEGDDMDEDDLTPEQRQLLKQIRARKTIVVAAHRRKKSAANNAPVKPRRLDADRSSTTKNMKARPLHLCPFVVGVDASAAVARVRARSVSRQGRKRLRSASAAAPADMEVDGSQAPPKKRIHSSKSMSRGRALSTAKPIEGRGLKNEEQHNKAIKIHDRMQYRMGKAARRGEADRHIPDLKPKHLFSGKRGIGKTDRR</sequence>
<dbReference type="Pfam" id="PF06858">
    <property type="entry name" value="NOG1"/>
    <property type="match status" value="1"/>
</dbReference>
<keyword evidence="4" id="KW-0342">GTP-binding</keyword>
<feature type="region of interest" description="Disordered" evidence="7">
    <location>
        <begin position="516"/>
        <end position="543"/>
    </location>
</feature>
<protein>
    <recommendedName>
        <fullName evidence="6">Nucleolar GTP-binding protein 1</fullName>
    </recommendedName>
</protein>
<reference evidence="9 10" key="1">
    <citation type="journal article" date="2012" name="Genome Biol.">
        <title>The genome of the polar eukaryotic microalga coccomyxa subellipsoidea reveals traits of cold adaptation.</title>
        <authorList>
            <person name="Blanc G."/>
            <person name="Agarkova I."/>
            <person name="Grimwood J."/>
            <person name="Kuo A."/>
            <person name="Brueggeman A."/>
            <person name="Dunigan D."/>
            <person name="Gurnon J."/>
            <person name="Ladunga I."/>
            <person name="Lindquist E."/>
            <person name="Lucas S."/>
            <person name="Pangilinan J."/>
            <person name="Proschold T."/>
            <person name="Salamov A."/>
            <person name="Schmutz J."/>
            <person name="Weeks D."/>
            <person name="Yamada T."/>
            <person name="Claverie J.M."/>
            <person name="Grigoriev I."/>
            <person name="Van Etten J."/>
            <person name="Lomsadze A."/>
            <person name="Borodovsky M."/>
        </authorList>
    </citation>
    <scope>NUCLEOTIDE SEQUENCE [LARGE SCALE GENOMIC DNA]</scope>
    <source>
        <strain evidence="9 10">C-169</strain>
    </source>
</reference>
<name>I0YUA6_COCSC</name>
<proteinExistence type="inferred from homology"/>
<dbReference type="PRINTS" id="PR00326">
    <property type="entry name" value="GTP1OBG"/>
</dbReference>
<dbReference type="KEGG" id="csl:COCSUDRAFT_16994"/>
<dbReference type="InterPro" id="IPR027417">
    <property type="entry name" value="P-loop_NTPase"/>
</dbReference>
<keyword evidence="5 6" id="KW-0539">Nucleus</keyword>
<dbReference type="SUPFAM" id="SSF52540">
    <property type="entry name" value="P-loop containing nucleoside triphosphate hydrolases"/>
    <property type="match status" value="1"/>
</dbReference>
<evidence type="ECO:0000256" key="7">
    <source>
        <dbReference type="SAM" id="MobiDB-lite"/>
    </source>
</evidence>